<keyword evidence="5 6" id="KW-0472">Membrane</keyword>
<feature type="transmembrane region" description="Helical" evidence="6">
    <location>
        <begin position="239"/>
        <end position="258"/>
    </location>
</feature>
<dbReference type="InterPro" id="IPR002781">
    <property type="entry name" value="TM_pro_TauE-like"/>
</dbReference>
<protein>
    <recommendedName>
        <fullName evidence="6">Probable membrane transporter protein</fullName>
    </recommendedName>
</protein>
<feature type="transmembrane region" description="Helical" evidence="6">
    <location>
        <begin position="84"/>
        <end position="105"/>
    </location>
</feature>
<name>A0ABR8NIL6_9MICO</name>
<comment type="subcellular location">
    <subcellularLocation>
        <location evidence="6">Cell membrane</location>
        <topology evidence="6">Multi-pass membrane protein</topology>
    </subcellularLocation>
    <subcellularLocation>
        <location evidence="1">Membrane</location>
        <topology evidence="1">Multi-pass membrane protein</topology>
    </subcellularLocation>
</comment>
<dbReference type="Pfam" id="PF01925">
    <property type="entry name" value="TauE"/>
    <property type="match status" value="2"/>
</dbReference>
<evidence type="ECO:0000313" key="7">
    <source>
        <dbReference type="EMBL" id="MBD3940277.1"/>
    </source>
</evidence>
<feature type="transmembrane region" description="Helical" evidence="6">
    <location>
        <begin position="183"/>
        <end position="205"/>
    </location>
</feature>
<evidence type="ECO:0000313" key="8">
    <source>
        <dbReference type="Proteomes" id="UP000598426"/>
    </source>
</evidence>
<evidence type="ECO:0000256" key="1">
    <source>
        <dbReference type="ARBA" id="ARBA00004141"/>
    </source>
</evidence>
<comment type="similarity">
    <text evidence="2 6">Belongs to the 4-toluene sulfonate uptake permease (TSUP) (TC 2.A.102) family.</text>
</comment>
<keyword evidence="8" id="KW-1185">Reference proteome</keyword>
<feature type="transmembrane region" description="Helical" evidence="6">
    <location>
        <begin position="143"/>
        <end position="171"/>
    </location>
</feature>
<evidence type="ECO:0000256" key="2">
    <source>
        <dbReference type="ARBA" id="ARBA00009142"/>
    </source>
</evidence>
<keyword evidence="3 6" id="KW-0812">Transmembrane</keyword>
<organism evidence="7 8">
    <name type="scientific">Microbacterium helvum</name>
    <dbReference type="NCBI Taxonomy" id="2773713"/>
    <lineage>
        <taxon>Bacteria</taxon>
        <taxon>Bacillati</taxon>
        <taxon>Actinomycetota</taxon>
        <taxon>Actinomycetes</taxon>
        <taxon>Micrococcales</taxon>
        <taxon>Microbacteriaceae</taxon>
        <taxon>Microbacterium</taxon>
    </lineage>
</organism>
<dbReference type="PANTHER" id="PTHR43701:SF2">
    <property type="entry name" value="MEMBRANE TRANSPORTER PROTEIN YJNA-RELATED"/>
    <property type="match status" value="1"/>
</dbReference>
<evidence type="ECO:0000256" key="5">
    <source>
        <dbReference type="ARBA" id="ARBA00023136"/>
    </source>
</evidence>
<evidence type="ECO:0000256" key="4">
    <source>
        <dbReference type="ARBA" id="ARBA00022989"/>
    </source>
</evidence>
<comment type="caution">
    <text evidence="7">The sequence shown here is derived from an EMBL/GenBank/DDBJ whole genome shotgun (WGS) entry which is preliminary data.</text>
</comment>
<evidence type="ECO:0000256" key="3">
    <source>
        <dbReference type="ARBA" id="ARBA00022692"/>
    </source>
</evidence>
<dbReference type="EMBL" id="JACXZS010000001">
    <property type="protein sequence ID" value="MBD3940277.1"/>
    <property type="molecule type" value="Genomic_DNA"/>
</dbReference>
<sequence length="268" mass="27489">MSASGTQRRPRDARFFLTCVGIGLVAGVLSGLFGVGGGTVIVPFLVLFLHFDQRLAAGTSLAAIVPTATVGVISYAVTGSVAWIPALLLAAGAVVGAQIGTWLLPRLSLTVLRWAFVGFLAAVIVSLFLVIPSRDAELILTWWSGLALVVVGVGTGILSGLIGVGGGIIVVPVLMVLFGTSDLVAKGTSLLMMIPAAISGTVGNIRRGNVDLVAAAVVGVAACTTTALGAWIATLIDPFVGNVLFALYLAFIAVQMGLRAWRGRRRPA</sequence>
<dbReference type="InterPro" id="IPR051598">
    <property type="entry name" value="TSUP/Inactive_protease-like"/>
</dbReference>
<feature type="transmembrane region" description="Helical" evidence="6">
    <location>
        <begin position="55"/>
        <end position="77"/>
    </location>
</feature>
<feature type="transmembrane region" description="Helical" evidence="6">
    <location>
        <begin position="16"/>
        <end position="49"/>
    </location>
</feature>
<dbReference type="RefSeq" id="WP_191169922.1">
    <property type="nucleotide sequence ID" value="NZ_JACXZS010000001.1"/>
</dbReference>
<keyword evidence="6" id="KW-1003">Cell membrane</keyword>
<keyword evidence="4 6" id="KW-1133">Transmembrane helix</keyword>
<evidence type="ECO:0000256" key="6">
    <source>
        <dbReference type="RuleBase" id="RU363041"/>
    </source>
</evidence>
<gene>
    <name evidence="7" type="ORF">IF188_01005</name>
</gene>
<proteinExistence type="inferred from homology"/>
<reference evidence="7 8" key="1">
    <citation type="submission" date="2020-09" db="EMBL/GenBank/DDBJ databases">
        <title>Isolation and identification of active actinomycetes.</title>
        <authorList>
            <person name="Li X."/>
        </authorList>
    </citation>
    <scope>NUCLEOTIDE SEQUENCE [LARGE SCALE GENOMIC DNA]</scope>
    <source>
        <strain evidence="7 8">NEAU-LLC</strain>
    </source>
</reference>
<feature type="transmembrane region" description="Helical" evidence="6">
    <location>
        <begin position="212"/>
        <end position="233"/>
    </location>
</feature>
<accession>A0ABR8NIL6</accession>
<dbReference type="Proteomes" id="UP000598426">
    <property type="component" value="Unassembled WGS sequence"/>
</dbReference>
<feature type="transmembrane region" description="Helical" evidence="6">
    <location>
        <begin position="111"/>
        <end position="131"/>
    </location>
</feature>
<dbReference type="PANTHER" id="PTHR43701">
    <property type="entry name" value="MEMBRANE TRANSPORTER PROTEIN MJ0441-RELATED"/>
    <property type="match status" value="1"/>
</dbReference>